<dbReference type="Pfam" id="PF07603">
    <property type="entry name" value="Lcl_C"/>
    <property type="match status" value="1"/>
</dbReference>
<evidence type="ECO:0000259" key="1">
    <source>
        <dbReference type="Pfam" id="PF07603"/>
    </source>
</evidence>
<reference evidence="2" key="1">
    <citation type="submission" date="2018-10" db="EMBL/GenBank/DDBJ databases">
        <authorList>
            <person name="Aoki K."/>
        </authorList>
    </citation>
    <scope>NUCLEOTIDE SEQUENCE</scope>
</reference>
<organism evidence="2">
    <name type="scientific">hydrothermal vent metagenome</name>
    <dbReference type="NCBI Taxonomy" id="652676"/>
    <lineage>
        <taxon>unclassified sequences</taxon>
        <taxon>metagenomes</taxon>
        <taxon>ecological metagenomes</taxon>
    </lineage>
</organism>
<sequence>MWQDDNDAKTIKKTWADAKTYCQNLSLAQHSDWYLPSAKELISITDKSKFSPAINPVFINIPPSSRFYWSSTDYVGVENNPSIPTAWLVFFYAGAGSFHYNRNWSFFVRCVRASD</sequence>
<dbReference type="AlphaFoldDB" id="A0A3B1E750"/>
<accession>A0A3B1E750</accession>
<dbReference type="EMBL" id="UOYO01000050">
    <property type="protein sequence ID" value="VAY88364.1"/>
    <property type="molecule type" value="Genomic_DNA"/>
</dbReference>
<feature type="domain" description="Lcl C-terminal" evidence="1">
    <location>
        <begin position="1"/>
        <end position="112"/>
    </location>
</feature>
<name>A0A3B1E750_9ZZZZ</name>
<gene>
    <name evidence="2" type="ORF">MNB_ARC-1_975</name>
</gene>
<evidence type="ECO:0000313" key="2">
    <source>
        <dbReference type="EMBL" id="VAY88364.1"/>
    </source>
</evidence>
<proteinExistence type="predicted"/>
<protein>
    <submittedName>
        <fullName evidence="2">Fimh-like protein</fullName>
    </submittedName>
</protein>
<dbReference type="PANTHER" id="PTHR35812:SF1">
    <property type="entry name" value="LIPOPROTEIN"/>
    <property type="match status" value="1"/>
</dbReference>
<dbReference type="PANTHER" id="PTHR35812">
    <property type="entry name" value="LIPOPROTEIN"/>
    <property type="match status" value="1"/>
</dbReference>
<dbReference type="InterPro" id="IPR011460">
    <property type="entry name" value="Lcl_C"/>
</dbReference>